<dbReference type="EMBL" id="UGGQ01000006">
    <property type="protein sequence ID" value="STO17082.1"/>
    <property type="molecule type" value="Genomic_DNA"/>
</dbReference>
<proteinExistence type="predicted"/>
<evidence type="ECO:0000313" key="3">
    <source>
        <dbReference type="Proteomes" id="UP000255284"/>
    </source>
</evidence>
<evidence type="ECO:0000256" key="1">
    <source>
        <dbReference type="SAM" id="MobiDB-lite"/>
    </source>
</evidence>
<accession>A0A8G2HTL1</accession>
<dbReference type="Proteomes" id="UP000255284">
    <property type="component" value="Unassembled WGS sequence"/>
</dbReference>
<name>A0A8G2HTL1_9ACTO</name>
<gene>
    <name evidence="2" type="ORF">NCTC11819_01665</name>
</gene>
<organism evidence="2 3">
    <name type="scientific">Mobiluncus mulieris</name>
    <dbReference type="NCBI Taxonomy" id="2052"/>
    <lineage>
        <taxon>Bacteria</taxon>
        <taxon>Bacillati</taxon>
        <taxon>Actinomycetota</taxon>
        <taxon>Actinomycetes</taxon>
        <taxon>Actinomycetales</taxon>
        <taxon>Actinomycetaceae</taxon>
        <taxon>Mobiluncus</taxon>
    </lineage>
</organism>
<reference evidence="2 3" key="1">
    <citation type="submission" date="2018-06" db="EMBL/GenBank/DDBJ databases">
        <authorList>
            <consortium name="Pathogen Informatics"/>
            <person name="Doyle S."/>
        </authorList>
    </citation>
    <scope>NUCLEOTIDE SEQUENCE [LARGE SCALE GENOMIC DNA]</scope>
    <source>
        <strain evidence="2 3">NCTC11819</strain>
    </source>
</reference>
<feature type="region of interest" description="Disordered" evidence="1">
    <location>
        <begin position="98"/>
        <end position="135"/>
    </location>
</feature>
<dbReference type="AlphaFoldDB" id="A0A8G2HTL1"/>
<sequence length="135" mass="15934">MKPATLSRYKLSEPDAIIGHGSRPTFGWLPETIDAWNQPRHRIIRHRDARQNLTRKQPWNGLVAAWLVYFLEYFTGIRRSSFFGFLVRSEHCRDRNDAYHTQDSCEPLRTQRHGIDRHPNTDITAKNPRNWPQVA</sequence>
<evidence type="ECO:0000313" key="2">
    <source>
        <dbReference type="EMBL" id="STO17082.1"/>
    </source>
</evidence>
<dbReference type="RefSeq" id="WP_004012011.1">
    <property type="nucleotide sequence ID" value="NZ_UASV01000007.1"/>
</dbReference>
<comment type="caution">
    <text evidence="2">The sequence shown here is derived from an EMBL/GenBank/DDBJ whole genome shotgun (WGS) entry which is preliminary data.</text>
</comment>
<protein>
    <submittedName>
        <fullName evidence="2">Uncharacterized protein</fullName>
    </submittedName>
</protein>